<dbReference type="Proteomes" id="UP001600888">
    <property type="component" value="Unassembled WGS sequence"/>
</dbReference>
<evidence type="ECO:0000313" key="3">
    <source>
        <dbReference type="Proteomes" id="UP001600888"/>
    </source>
</evidence>
<name>A0ABR4E3M5_9PEZI</name>
<proteinExistence type="predicted"/>
<protein>
    <submittedName>
        <fullName evidence="2">Uncharacterized protein</fullName>
    </submittedName>
</protein>
<accession>A0ABR4E3M5</accession>
<dbReference type="EMBL" id="JBAWTH010000105">
    <property type="protein sequence ID" value="KAL2277023.1"/>
    <property type="molecule type" value="Genomic_DNA"/>
</dbReference>
<reference evidence="2 3" key="1">
    <citation type="submission" date="2024-03" db="EMBL/GenBank/DDBJ databases">
        <title>A high-quality draft genome sequence of Diaporthe vaccinii, a causative agent of upright dieback and viscid rot disease in cranberry plants.</title>
        <authorList>
            <person name="Sarrasin M."/>
            <person name="Lang B.F."/>
            <person name="Burger G."/>
        </authorList>
    </citation>
    <scope>NUCLEOTIDE SEQUENCE [LARGE SCALE GENOMIC DNA]</scope>
    <source>
        <strain evidence="2 3">IS7</strain>
    </source>
</reference>
<sequence>MQSPPVTPKRKRRSSDDDYFEEPISVQGSAQKKAKMTPQTPSKSALARAEAAKKREWKAAWNKYAQSSYWEKDDSYRQKVNTFEIHRSDAMQFYRLKAAEMDTLPYWEFENKNYPSHPGRSYSHEGVLMLVSRKHAMLSGLHEKGLREHELLRQGKELFDKEQARLLQRTPNKKRQPHLWKIVNRHKYVDPTDWESMPSGSWETPIWEHGKIIGHWLNYQFDPNIGPEDDWMFSEARFRPVGSSKRIELP</sequence>
<evidence type="ECO:0000256" key="1">
    <source>
        <dbReference type="SAM" id="MobiDB-lite"/>
    </source>
</evidence>
<gene>
    <name evidence="2" type="ORF">FJTKL_00319</name>
</gene>
<keyword evidence="3" id="KW-1185">Reference proteome</keyword>
<feature type="region of interest" description="Disordered" evidence="1">
    <location>
        <begin position="1"/>
        <end position="49"/>
    </location>
</feature>
<comment type="caution">
    <text evidence="2">The sequence shown here is derived from an EMBL/GenBank/DDBJ whole genome shotgun (WGS) entry which is preliminary data.</text>
</comment>
<evidence type="ECO:0000313" key="2">
    <source>
        <dbReference type="EMBL" id="KAL2277023.1"/>
    </source>
</evidence>
<organism evidence="2 3">
    <name type="scientific">Diaporthe vaccinii</name>
    <dbReference type="NCBI Taxonomy" id="105482"/>
    <lineage>
        <taxon>Eukaryota</taxon>
        <taxon>Fungi</taxon>
        <taxon>Dikarya</taxon>
        <taxon>Ascomycota</taxon>
        <taxon>Pezizomycotina</taxon>
        <taxon>Sordariomycetes</taxon>
        <taxon>Sordariomycetidae</taxon>
        <taxon>Diaporthales</taxon>
        <taxon>Diaporthaceae</taxon>
        <taxon>Diaporthe</taxon>
        <taxon>Diaporthe eres species complex</taxon>
    </lineage>
</organism>